<comment type="caution">
    <text evidence="2">The sequence shown here is derived from an EMBL/GenBank/DDBJ whole genome shotgun (WGS) entry which is preliminary data.</text>
</comment>
<reference evidence="2" key="1">
    <citation type="submission" date="2018-05" db="EMBL/GenBank/DDBJ databases">
        <title>Draft genome of Mucuna pruriens seed.</title>
        <authorList>
            <person name="Nnadi N.E."/>
            <person name="Vos R."/>
            <person name="Hasami M.H."/>
            <person name="Devisetty U.K."/>
            <person name="Aguiy J.C."/>
        </authorList>
    </citation>
    <scope>NUCLEOTIDE SEQUENCE [LARGE SCALE GENOMIC DNA]</scope>
    <source>
        <strain evidence="2">JCA_2017</strain>
    </source>
</reference>
<evidence type="ECO:0000313" key="2">
    <source>
        <dbReference type="EMBL" id="RDX74093.1"/>
    </source>
</evidence>
<organism evidence="2 3">
    <name type="scientific">Mucuna pruriens</name>
    <name type="common">Velvet bean</name>
    <name type="synonym">Dolichos pruriens</name>
    <dbReference type="NCBI Taxonomy" id="157652"/>
    <lineage>
        <taxon>Eukaryota</taxon>
        <taxon>Viridiplantae</taxon>
        <taxon>Streptophyta</taxon>
        <taxon>Embryophyta</taxon>
        <taxon>Tracheophyta</taxon>
        <taxon>Spermatophyta</taxon>
        <taxon>Magnoliopsida</taxon>
        <taxon>eudicotyledons</taxon>
        <taxon>Gunneridae</taxon>
        <taxon>Pentapetalae</taxon>
        <taxon>rosids</taxon>
        <taxon>fabids</taxon>
        <taxon>Fabales</taxon>
        <taxon>Fabaceae</taxon>
        <taxon>Papilionoideae</taxon>
        <taxon>50 kb inversion clade</taxon>
        <taxon>NPAAA clade</taxon>
        <taxon>indigoferoid/millettioid clade</taxon>
        <taxon>Phaseoleae</taxon>
        <taxon>Mucuna</taxon>
    </lineage>
</organism>
<name>A0A371F7I4_MUCPR</name>
<proteinExistence type="predicted"/>
<feature type="non-terminal residue" evidence="2">
    <location>
        <position position="1"/>
    </location>
</feature>
<accession>A0A371F7I4</accession>
<feature type="non-terminal residue" evidence="2">
    <location>
        <position position="91"/>
    </location>
</feature>
<evidence type="ECO:0000256" key="1">
    <source>
        <dbReference type="SAM" id="SignalP"/>
    </source>
</evidence>
<sequence>FIVLSFPFSIHLHYTLAILSTQELRTYKHATQFAYWVKAMDVGVYKIKCRDDDNIERYKACLVAKGFTQTKGIYYFDKISPMAKLTTICFY</sequence>
<keyword evidence="1" id="KW-0732">Signal</keyword>
<feature type="chain" id="PRO_5016730156" description="Reverse transcriptase Ty1/copia-type domain-containing protein" evidence="1">
    <location>
        <begin position="18"/>
        <end position="91"/>
    </location>
</feature>
<dbReference type="Proteomes" id="UP000257109">
    <property type="component" value="Unassembled WGS sequence"/>
</dbReference>
<gene>
    <name evidence="2" type="ORF">CR513_46203</name>
</gene>
<dbReference type="EMBL" id="QJKJ01010299">
    <property type="protein sequence ID" value="RDX74093.1"/>
    <property type="molecule type" value="Genomic_DNA"/>
</dbReference>
<feature type="signal peptide" evidence="1">
    <location>
        <begin position="1"/>
        <end position="17"/>
    </location>
</feature>
<dbReference type="AlphaFoldDB" id="A0A371F7I4"/>
<evidence type="ECO:0000313" key="3">
    <source>
        <dbReference type="Proteomes" id="UP000257109"/>
    </source>
</evidence>
<dbReference type="OrthoDB" id="7473114at2759"/>
<protein>
    <recommendedName>
        <fullName evidence="4">Reverse transcriptase Ty1/copia-type domain-containing protein</fullName>
    </recommendedName>
</protein>
<evidence type="ECO:0008006" key="4">
    <source>
        <dbReference type="Google" id="ProtNLM"/>
    </source>
</evidence>
<keyword evidence="3" id="KW-1185">Reference proteome</keyword>